<dbReference type="EMBL" id="SNRY01000974">
    <property type="protein sequence ID" value="KAA6334660.1"/>
    <property type="molecule type" value="Genomic_DNA"/>
</dbReference>
<evidence type="ECO:0000256" key="1">
    <source>
        <dbReference type="ARBA" id="ARBA00004141"/>
    </source>
</evidence>
<comment type="subcellular location">
    <subcellularLocation>
        <location evidence="1">Membrane</location>
        <topology evidence="1">Multi-pass membrane protein</topology>
    </subcellularLocation>
</comment>
<evidence type="ECO:0000256" key="3">
    <source>
        <dbReference type="ARBA" id="ARBA00022989"/>
    </source>
</evidence>
<sequence>MDYVRLFKTVWLLVSSSAHAWEEIRLEDKQKVFSAFVYPMIGFCGLSVFIRSLCTTGWSSPESFQTAMIECCAVAVSLFGGYFLAAYIINRIGVSKFNLDDAMPLMRQFAGYALGVTFLIRIVIGLFPESAIIGWILQFYIIYVVWEGVPIMMEVKEKDRFLFTILVSALLVVCPISIQIIFNVLMTIFH</sequence>
<feature type="transmembrane region" description="Helical" evidence="5">
    <location>
        <begin position="132"/>
        <end position="149"/>
    </location>
</feature>
<dbReference type="InterPro" id="IPR006977">
    <property type="entry name" value="Yip1_dom"/>
</dbReference>
<evidence type="ECO:0000313" key="7">
    <source>
        <dbReference type="EMBL" id="KAA6334660.1"/>
    </source>
</evidence>
<evidence type="ECO:0000256" key="4">
    <source>
        <dbReference type="ARBA" id="ARBA00023136"/>
    </source>
</evidence>
<keyword evidence="4 5" id="KW-0472">Membrane</keyword>
<proteinExistence type="predicted"/>
<dbReference type="Pfam" id="PF04893">
    <property type="entry name" value="Yip1"/>
    <property type="match status" value="1"/>
</dbReference>
<feature type="transmembrane region" description="Helical" evidence="5">
    <location>
        <begin position="36"/>
        <end position="54"/>
    </location>
</feature>
<accession>A0A5J4RNJ6</accession>
<dbReference type="GO" id="GO:0016020">
    <property type="term" value="C:membrane"/>
    <property type="evidence" value="ECO:0007669"/>
    <property type="project" value="UniProtKB-SubCell"/>
</dbReference>
<evidence type="ECO:0000259" key="6">
    <source>
        <dbReference type="Pfam" id="PF04893"/>
    </source>
</evidence>
<feature type="transmembrane region" description="Helical" evidence="5">
    <location>
        <begin position="66"/>
        <end position="89"/>
    </location>
</feature>
<evidence type="ECO:0000256" key="5">
    <source>
        <dbReference type="SAM" id="Phobius"/>
    </source>
</evidence>
<gene>
    <name evidence="7" type="ORF">EZS27_017048</name>
</gene>
<feature type="transmembrane region" description="Helical" evidence="5">
    <location>
        <begin position="109"/>
        <end position="127"/>
    </location>
</feature>
<evidence type="ECO:0000256" key="2">
    <source>
        <dbReference type="ARBA" id="ARBA00022692"/>
    </source>
</evidence>
<keyword evidence="3 5" id="KW-1133">Transmembrane helix</keyword>
<feature type="transmembrane region" description="Helical" evidence="5">
    <location>
        <begin position="161"/>
        <end position="185"/>
    </location>
</feature>
<protein>
    <recommendedName>
        <fullName evidence="6">Yip1 domain-containing protein</fullName>
    </recommendedName>
</protein>
<feature type="domain" description="Yip1" evidence="6">
    <location>
        <begin position="13"/>
        <end position="176"/>
    </location>
</feature>
<name>A0A5J4RNJ6_9ZZZZ</name>
<organism evidence="7">
    <name type="scientific">termite gut metagenome</name>
    <dbReference type="NCBI Taxonomy" id="433724"/>
    <lineage>
        <taxon>unclassified sequences</taxon>
        <taxon>metagenomes</taxon>
        <taxon>organismal metagenomes</taxon>
    </lineage>
</organism>
<keyword evidence="2 5" id="KW-0812">Transmembrane</keyword>
<comment type="caution">
    <text evidence="7">The sequence shown here is derived from an EMBL/GenBank/DDBJ whole genome shotgun (WGS) entry which is preliminary data.</text>
</comment>
<dbReference type="AlphaFoldDB" id="A0A5J4RNJ6"/>
<reference evidence="7" key="1">
    <citation type="submission" date="2019-03" db="EMBL/GenBank/DDBJ databases">
        <title>Single cell metagenomics reveals metabolic interactions within the superorganism composed of flagellate Streblomastix strix and complex community of Bacteroidetes bacteria on its surface.</title>
        <authorList>
            <person name="Treitli S.C."/>
            <person name="Kolisko M."/>
            <person name="Husnik F."/>
            <person name="Keeling P."/>
            <person name="Hampl V."/>
        </authorList>
    </citation>
    <scope>NUCLEOTIDE SEQUENCE</scope>
    <source>
        <strain evidence="7">STM</strain>
    </source>
</reference>